<evidence type="ECO:0000313" key="1">
    <source>
        <dbReference type="EMBL" id="SFI31116.1"/>
    </source>
</evidence>
<reference evidence="1 2" key="1">
    <citation type="submission" date="2016-10" db="EMBL/GenBank/DDBJ databases">
        <authorList>
            <person name="de Groot N.N."/>
        </authorList>
    </citation>
    <scope>NUCLEOTIDE SEQUENCE [LARGE SCALE GENOMIC DNA]</scope>
    <source>
        <strain evidence="1 2">CGMCC 1.11156</strain>
    </source>
</reference>
<evidence type="ECO:0000313" key="2">
    <source>
        <dbReference type="Proteomes" id="UP000198649"/>
    </source>
</evidence>
<dbReference type="RefSeq" id="WP_091112766.1">
    <property type="nucleotide sequence ID" value="NZ_BKAF01000008.1"/>
</dbReference>
<protein>
    <submittedName>
        <fullName evidence="1">Uncharacterized protein</fullName>
    </submittedName>
</protein>
<name>A0A1I3H5X3_9ACTN</name>
<proteinExistence type="predicted"/>
<dbReference type="AlphaFoldDB" id="A0A1I3H5X3"/>
<dbReference type="EMBL" id="FOQG01000007">
    <property type="protein sequence ID" value="SFI31116.1"/>
    <property type="molecule type" value="Genomic_DNA"/>
</dbReference>
<gene>
    <name evidence="1" type="ORF">SAMN05216561_10747</name>
</gene>
<dbReference type="Proteomes" id="UP000198649">
    <property type="component" value="Unassembled WGS sequence"/>
</dbReference>
<organism evidence="1 2">
    <name type="scientific">Nocardioides psychrotolerans</name>
    <dbReference type="NCBI Taxonomy" id="1005945"/>
    <lineage>
        <taxon>Bacteria</taxon>
        <taxon>Bacillati</taxon>
        <taxon>Actinomycetota</taxon>
        <taxon>Actinomycetes</taxon>
        <taxon>Propionibacteriales</taxon>
        <taxon>Nocardioidaceae</taxon>
        <taxon>Nocardioides</taxon>
    </lineage>
</organism>
<dbReference type="STRING" id="1005945.SAMN05216561_10747"/>
<dbReference type="OrthoDB" id="3746642at2"/>
<sequence length="329" mass="37761">MDDDEFLGEVRRLLPDLLADEGLEVLDVRVVDGRAWPRVEVAFRLSGTPPRWWHGPTSGVAHAPFGADWRYLSARDVPEDYAWLLEREVSRAARRLNDELQEASTANEVAERWLWLLERLALLGPVVDQGDGRVRVTDEDREITVVATPDEWARIAEPLDHHADDPQDFNPTSEDEVFLVFHEDELCWSVREELPPLPAGADFKRRAREARARGDESTGWFAYAPFESPPRVEEWDDEAVRSHAEAHDELWASARGRSIAEVEEMLRDFAGTGAPYLRDIDVEFSARVMSDPQWGRKHPVAAVGLAWAHRDERSPYRSLRWLWRPRFAG</sequence>
<keyword evidence="2" id="KW-1185">Reference proteome</keyword>
<accession>A0A1I3H5X3</accession>